<gene>
    <name evidence="1" type="ORF">SM0020_02690</name>
</gene>
<proteinExistence type="predicted"/>
<dbReference type="Gene3D" id="3.40.50.720">
    <property type="entry name" value="NAD(P)-binding Rossmann-like Domain"/>
    <property type="match status" value="1"/>
</dbReference>
<reference evidence="1 2" key="1">
    <citation type="journal article" date="2012" name="J. Bacteriol.">
        <title>Draft Genome Sequence of Sinorhizobium meliloti CCNWSX0020, a Nitrogen-Fixing Symbiont with Copper Tolerance Capability Isolated from Lead-Zinc Mine Tailings.</title>
        <authorList>
            <person name="Li Z."/>
            <person name="Ma Z."/>
            <person name="Hao X."/>
            <person name="Wei G."/>
        </authorList>
    </citation>
    <scope>NUCLEOTIDE SEQUENCE [LARGE SCALE GENOMIC DNA]</scope>
    <source>
        <strain evidence="1 2">CCNWSX0020</strain>
    </source>
</reference>
<dbReference type="PATRIC" id="fig|1107881.3.peg.550"/>
<dbReference type="Gene3D" id="3.90.180.10">
    <property type="entry name" value="Medium-chain alcohol dehydrogenases, catalytic domain"/>
    <property type="match status" value="1"/>
</dbReference>
<dbReference type="EMBL" id="AGVV01000003">
    <property type="protein sequence ID" value="EHK79607.1"/>
    <property type="molecule type" value="Genomic_DNA"/>
</dbReference>
<evidence type="ECO:0000313" key="2">
    <source>
        <dbReference type="Proteomes" id="UP000004038"/>
    </source>
</evidence>
<accession>H0FTR9</accession>
<protein>
    <submittedName>
        <fullName evidence="1">NADPH:quinone oxidoreductase</fullName>
    </submittedName>
</protein>
<dbReference type="Proteomes" id="UP000004038">
    <property type="component" value="Unassembled WGS sequence"/>
</dbReference>
<sequence>MDAATNVAMLPGIIARDGLCVIYGSSKPEVSFEFFPMILAGAAARFFIVYEMAPEARTETVSALQGQLASGLLRHHIAGTYALDDIAAAHEAVESGKTIGNVVVSLGQ</sequence>
<evidence type="ECO:0000313" key="1">
    <source>
        <dbReference type="EMBL" id="EHK79607.1"/>
    </source>
</evidence>
<dbReference type="AlphaFoldDB" id="H0FTR9"/>
<name>H0FTR9_RHIML</name>
<dbReference type="Pfam" id="PF13602">
    <property type="entry name" value="ADH_zinc_N_2"/>
    <property type="match status" value="1"/>
</dbReference>
<organism evidence="1 2">
    <name type="scientific">Sinorhizobium meliloti CCNWSX0020</name>
    <dbReference type="NCBI Taxonomy" id="1107881"/>
    <lineage>
        <taxon>Bacteria</taxon>
        <taxon>Pseudomonadati</taxon>
        <taxon>Pseudomonadota</taxon>
        <taxon>Alphaproteobacteria</taxon>
        <taxon>Hyphomicrobiales</taxon>
        <taxon>Rhizobiaceae</taxon>
        <taxon>Sinorhizobium/Ensifer group</taxon>
        <taxon>Sinorhizobium</taxon>
    </lineage>
</organism>